<name>F9FKE4_FUSOF</name>
<sequence>NISNKLLIIS</sequence>
<proteinExistence type="predicted"/>
<reference evidence="1" key="1">
    <citation type="journal article" date="2012" name="Mol. Plant Microbe Interact.">
        <title>A highly conserved effector in Fusarium oxysporum is required for full virulence on Arabidopsis.</title>
        <authorList>
            <person name="Thatcher L.F."/>
            <person name="Gardiner D.M."/>
            <person name="Kazan K."/>
            <person name="Manners J."/>
        </authorList>
    </citation>
    <scope>NUCLEOTIDE SEQUENCE [LARGE SCALE GENOMIC DNA]</scope>
    <source>
        <strain evidence="1">Fo5176</strain>
    </source>
</reference>
<feature type="non-terminal residue" evidence="1">
    <location>
        <position position="1"/>
    </location>
</feature>
<comment type="caution">
    <text evidence="1">The sequence shown here is derived from an EMBL/GenBank/DDBJ whole genome shotgun (WGS) entry which is preliminary data.</text>
</comment>
<protein>
    <submittedName>
        <fullName evidence="1">Uncharacterized protein</fullName>
    </submittedName>
</protein>
<evidence type="ECO:0000313" key="1">
    <source>
        <dbReference type="EMBL" id="EGU82613.1"/>
    </source>
</evidence>
<organism evidence="1">
    <name type="scientific">Fusarium oxysporum (strain Fo5176)</name>
    <name type="common">Fusarium vascular wilt</name>
    <dbReference type="NCBI Taxonomy" id="660025"/>
    <lineage>
        <taxon>Eukaryota</taxon>
        <taxon>Fungi</taxon>
        <taxon>Dikarya</taxon>
        <taxon>Ascomycota</taxon>
        <taxon>Pezizomycotina</taxon>
        <taxon>Sordariomycetes</taxon>
        <taxon>Hypocreomycetidae</taxon>
        <taxon>Hypocreales</taxon>
        <taxon>Nectriaceae</taxon>
        <taxon>Fusarium</taxon>
        <taxon>Fusarium oxysporum species complex</taxon>
    </lineage>
</organism>
<gene>
    <name evidence="1" type="ORF">FOXB_06873</name>
</gene>
<accession>F9FKE4</accession>
<dbReference type="EMBL" id="AFQF01002058">
    <property type="protein sequence ID" value="EGU82613.1"/>
    <property type="molecule type" value="Genomic_DNA"/>
</dbReference>